<protein>
    <submittedName>
        <fullName evidence="2">Uncharacterized protein</fullName>
    </submittedName>
</protein>
<dbReference type="EMBL" id="CP002961">
    <property type="protein sequence ID" value="AFK03973.1"/>
    <property type="molecule type" value="Genomic_DNA"/>
</dbReference>
<gene>
    <name evidence="2" type="ordered locus">Emtol_2839</name>
</gene>
<feature type="transmembrane region" description="Helical" evidence="1">
    <location>
        <begin position="201"/>
        <end position="220"/>
    </location>
</feature>
<feature type="transmembrane region" description="Helical" evidence="1">
    <location>
        <begin position="232"/>
        <end position="258"/>
    </location>
</feature>
<sequence>MQLINDIYRRNKILGHLGTINLLLAGLLLAYSFFNEEVILGINSMIKPLKFALSIWIYSWTMAFLLYYVNDQEKVSKYSWLAVVAMGFEQFAIVSQALRGELSHFNRSGIYGIVLYALMGIFIVILTIQTLRISIVFIRQKKYSIDKPKVLSIQIGLILFVIFSFWGGYISAANTHTVGANDGGKGLPFINWSTLVGDLRVAHFMGIHALQIIPIFGFYISQKLKETSATNAVWGFSVVYFVYVLFTLIQAMAGLPFWRM</sequence>
<feature type="transmembrane region" description="Helical" evidence="1">
    <location>
        <begin position="51"/>
        <end position="69"/>
    </location>
</feature>
<feature type="transmembrane region" description="Helical" evidence="1">
    <location>
        <begin position="12"/>
        <end position="31"/>
    </location>
</feature>
<reference evidence="2 3" key="1">
    <citation type="submission" date="2011-07" db="EMBL/GenBank/DDBJ databases">
        <title>The complete genome of chromosome of Emticicia oligotrophica DSM 17448.</title>
        <authorList>
            <consortium name="US DOE Joint Genome Institute (JGI-PGF)"/>
            <person name="Lucas S."/>
            <person name="Han J."/>
            <person name="Lapidus A."/>
            <person name="Bruce D."/>
            <person name="Goodwin L."/>
            <person name="Pitluck S."/>
            <person name="Peters L."/>
            <person name="Kyrpides N."/>
            <person name="Mavromatis K."/>
            <person name="Ivanova N."/>
            <person name="Ovchinnikova G."/>
            <person name="Teshima H."/>
            <person name="Detter J.C."/>
            <person name="Tapia R."/>
            <person name="Han C."/>
            <person name="Land M."/>
            <person name="Hauser L."/>
            <person name="Markowitz V."/>
            <person name="Cheng J.-F."/>
            <person name="Hugenholtz P."/>
            <person name="Woyke T."/>
            <person name="Wu D."/>
            <person name="Tindall B."/>
            <person name="Pomrenke H."/>
            <person name="Brambilla E."/>
            <person name="Klenk H.-P."/>
            <person name="Eisen J.A."/>
        </authorList>
    </citation>
    <scope>NUCLEOTIDE SEQUENCE [LARGE SCALE GENOMIC DNA]</scope>
    <source>
        <strain evidence="2 3">DSM 17448</strain>
    </source>
</reference>
<dbReference type="RefSeq" id="WP_015029669.1">
    <property type="nucleotide sequence ID" value="NC_018748.1"/>
</dbReference>
<keyword evidence="3" id="KW-1185">Reference proteome</keyword>
<feature type="transmembrane region" description="Helical" evidence="1">
    <location>
        <begin position="150"/>
        <end position="169"/>
    </location>
</feature>
<evidence type="ECO:0000313" key="2">
    <source>
        <dbReference type="EMBL" id="AFK03973.1"/>
    </source>
</evidence>
<dbReference type="Proteomes" id="UP000002875">
    <property type="component" value="Chromosome"/>
</dbReference>
<accession>A0ABM5N3F9</accession>
<organism evidence="2 3">
    <name type="scientific">Emticicia oligotrophica (strain DSM 17448 / CIP 109782 / MTCC 6937 / GPTSA100-15)</name>
    <dbReference type="NCBI Taxonomy" id="929562"/>
    <lineage>
        <taxon>Bacteria</taxon>
        <taxon>Pseudomonadati</taxon>
        <taxon>Bacteroidota</taxon>
        <taxon>Cytophagia</taxon>
        <taxon>Cytophagales</taxon>
        <taxon>Leadbetterellaceae</taxon>
        <taxon>Emticicia</taxon>
    </lineage>
</organism>
<proteinExistence type="predicted"/>
<keyword evidence="1" id="KW-1133">Transmembrane helix</keyword>
<keyword evidence="1" id="KW-0812">Transmembrane</keyword>
<feature type="transmembrane region" description="Helical" evidence="1">
    <location>
        <begin position="78"/>
        <end position="98"/>
    </location>
</feature>
<feature type="transmembrane region" description="Helical" evidence="1">
    <location>
        <begin position="110"/>
        <end position="138"/>
    </location>
</feature>
<evidence type="ECO:0000313" key="3">
    <source>
        <dbReference type="Proteomes" id="UP000002875"/>
    </source>
</evidence>
<name>A0ABM5N3F9_EMTOG</name>
<evidence type="ECO:0000256" key="1">
    <source>
        <dbReference type="SAM" id="Phobius"/>
    </source>
</evidence>
<keyword evidence="1" id="KW-0472">Membrane</keyword>